<organism evidence="1 2">
    <name type="scientific">Roseiconus lacunae</name>
    <dbReference type="NCBI Taxonomy" id="2605694"/>
    <lineage>
        <taxon>Bacteria</taxon>
        <taxon>Pseudomonadati</taxon>
        <taxon>Planctomycetota</taxon>
        <taxon>Planctomycetia</taxon>
        <taxon>Pirellulales</taxon>
        <taxon>Pirellulaceae</taxon>
        <taxon>Roseiconus</taxon>
    </lineage>
</organism>
<sequence>MILSESHLDRDPRVTVQIQSLQARYQLTCCGLSPPLDGSIPFIPFGTTYKSRQSQLLGLGGNRILLELLMKMKCYEQRYFFRKENRQTLRRLAGKCFDLIICNDVDSLPMAAALKDSARCKIYLDAHEYTPRQWDGDARFQPRMAYWDYMLKKYAGSVDLMTTVCQSIADEYEREFGLKSKNIVFNAPEYDANLEPSPMEKGRIRLIHHGGLNRKRAPEVMLDLMDMLDERFSLEFMVIPNRKAYLDEFVSSASRNPKISFRDPVPTKEIAKTINQFDVGLYLLDQASFNHRHALPNKFFEYLHAGLGVAIWPSCNMKRIADEGGFGIVSEDFTVESMAKKLNQISVEEVAVLKQAAVKAAPRYCSQKSAELIQENVKALVGE</sequence>
<name>A0ABT7PEV8_9BACT</name>
<reference evidence="1 2" key="1">
    <citation type="submission" date="2023-06" db="EMBL/GenBank/DDBJ databases">
        <title>Roseiconus lacunae JC819 isolated from Gulf of Mannar region, Tamil Nadu.</title>
        <authorList>
            <person name="Pk S."/>
            <person name="Ch S."/>
            <person name="Ch V.R."/>
        </authorList>
    </citation>
    <scope>NUCLEOTIDE SEQUENCE [LARGE SCALE GENOMIC DNA]</scope>
    <source>
        <strain evidence="1 2">JC819</strain>
    </source>
</reference>
<dbReference type="Proteomes" id="UP001239462">
    <property type="component" value="Unassembled WGS sequence"/>
</dbReference>
<evidence type="ECO:0000313" key="1">
    <source>
        <dbReference type="EMBL" id="MDM4015029.1"/>
    </source>
</evidence>
<dbReference type="EMBL" id="JASZZN010000004">
    <property type="protein sequence ID" value="MDM4015029.1"/>
    <property type="molecule type" value="Genomic_DNA"/>
</dbReference>
<dbReference type="RefSeq" id="WP_289162600.1">
    <property type="nucleotide sequence ID" value="NZ_JASZZN010000004.1"/>
</dbReference>
<evidence type="ECO:0000313" key="2">
    <source>
        <dbReference type="Proteomes" id="UP001239462"/>
    </source>
</evidence>
<evidence type="ECO:0008006" key="3">
    <source>
        <dbReference type="Google" id="ProtNLM"/>
    </source>
</evidence>
<dbReference type="Gene3D" id="3.40.50.2000">
    <property type="entry name" value="Glycogen Phosphorylase B"/>
    <property type="match status" value="2"/>
</dbReference>
<comment type="caution">
    <text evidence="1">The sequence shown here is derived from an EMBL/GenBank/DDBJ whole genome shotgun (WGS) entry which is preliminary data.</text>
</comment>
<proteinExistence type="predicted"/>
<dbReference type="SUPFAM" id="SSF53756">
    <property type="entry name" value="UDP-Glycosyltransferase/glycogen phosphorylase"/>
    <property type="match status" value="1"/>
</dbReference>
<gene>
    <name evidence="1" type="ORF">QTN89_06280</name>
</gene>
<accession>A0ABT7PEV8</accession>
<protein>
    <recommendedName>
        <fullName evidence="3">Glycosyltransferase subfamily 4-like N-terminal domain-containing protein</fullName>
    </recommendedName>
</protein>
<keyword evidence="2" id="KW-1185">Reference proteome</keyword>